<feature type="transmembrane region" description="Helical" evidence="8">
    <location>
        <begin position="262"/>
        <end position="289"/>
    </location>
</feature>
<feature type="transmembrane region" description="Helical" evidence="8">
    <location>
        <begin position="189"/>
        <end position="213"/>
    </location>
</feature>
<keyword evidence="10" id="KW-1185">Reference proteome</keyword>
<feature type="transmembrane region" description="Helical" evidence="8">
    <location>
        <begin position="40"/>
        <end position="57"/>
    </location>
</feature>
<feature type="transmembrane region" description="Helical" evidence="8">
    <location>
        <begin position="121"/>
        <end position="143"/>
    </location>
</feature>
<feature type="transmembrane region" description="Helical" evidence="8">
    <location>
        <begin position="219"/>
        <end position="242"/>
    </location>
</feature>
<dbReference type="InterPro" id="IPR011541">
    <property type="entry name" value="Ni/Co_transpt_high_affinity"/>
</dbReference>
<dbReference type="PANTHER" id="PTHR31611:SF0">
    <property type="entry name" value="HIGH-AFFINITY NICKEL TRANSPORT PROTEIN NIC1"/>
    <property type="match status" value="1"/>
</dbReference>
<evidence type="ECO:0000256" key="1">
    <source>
        <dbReference type="ARBA" id="ARBA00004127"/>
    </source>
</evidence>
<proteinExistence type="inferred from homology"/>
<evidence type="ECO:0000256" key="6">
    <source>
        <dbReference type="ARBA" id="ARBA00022989"/>
    </source>
</evidence>
<keyword evidence="7 8" id="KW-0472">Membrane</keyword>
<dbReference type="NCBIfam" id="TIGR00802">
    <property type="entry name" value="nico"/>
    <property type="match status" value="1"/>
</dbReference>
<comment type="similarity">
    <text evidence="2 8">Belongs to the NiCoT transporter (TC 2.A.52) family.</text>
</comment>
<dbReference type="EMBL" id="SCWC02000001">
    <property type="protein sequence ID" value="KAA1042328.1"/>
    <property type="molecule type" value="Genomic_DNA"/>
</dbReference>
<protein>
    <recommendedName>
        <fullName evidence="8">Nickel/cobalt efflux system</fullName>
    </recommendedName>
</protein>
<evidence type="ECO:0000256" key="7">
    <source>
        <dbReference type="ARBA" id="ARBA00023136"/>
    </source>
</evidence>
<keyword evidence="3 8" id="KW-0813">Transport</keyword>
<organism evidence="9 10">
    <name type="scientific">Macrococcus equipercicus</name>
    <dbReference type="NCBI Taxonomy" id="69967"/>
    <lineage>
        <taxon>Bacteria</taxon>
        <taxon>Bacillati</taxon>
        <taxon>Bacillota</taxon>
        <taxon>Bacilli</taxon>
        <taxon>Bacillales</taxon>
        <taxon>Staphylococcaceae</taxon>
        <taxon>Macrococcus</taxon>
    </lineage>
</organism>
<evidence type="ECO:0000256" key="8">
    <source>
        <dbReference type="RuleBase" id="RU362101"/>
    </source>
</evidence>
<evidence type="ECO:0000256" key="3">
    <source>
        <dbReference type="ARBA" id="ARBA00022448"/>
    </source>
</evidence>
<reference evidence="9 10" key="1">
    <citation type="submission" date="2019-09" db="EMBL/GenBank/DDBJ databases">
        <authorList>
            <person name="Mazhar S."/>
            <person name="Altermann E."/>
            <person name="Hill C."/>
            <person name="Mcauliffe O."/>
        </authorList>
    </citation>
    <scope>NUCLEOTIDE SEQUENCE [LARGE SCALE GENOMIC DNA]</scope>
    <source>
        <strain evidence="9 10">ATCC 51831</strain>
    </source>
</reference>
<comment type="subcellular location">
    <subcellularLocation>
        <location evidence="8">Cell membrane</location>
        <topology evidence="8">Multi-pass membrane protein</topology>
    </subcellularLocation>
    <subcellularLocation>
        <location evidence="1">Endomembrane system</location>
        <topology evidence="1">Multi-pass membrane protein</topology>
    </subcellularLocation>
</comment>
<keyword evidence="5 8" id="KW-0812">Transmembrane</keyword>
<feature type="transmembrane region" description="Helical" evidence="8">
    <location>
        <begin position="309"/>
        <end position="329"/>
    </location>
</feature>
<evidence type="ECO:0000256" key="4">
    <source>
        <dbReference type="ARBA" id="ARBA00022596"/>
    </source>
</evidence>
<dbReference type="Pfam" id="PF03824">
    <property type="entry name" value="NicO"/>
    <property type="match status" value="1"/>
</dbReference>
<feature type="transmembrane region" description="Helical" evidence="8">
    <location>
        <begin position="12"/>
        <end position="34"/>
    </location>
</feature>
<name>A0ABQ6RAV9_9STAP</name>
<dbReference type="InterPro" id="IPR004688">
    <property type="entry name" value="Ni/Co_transpt"/>
</dbReference>
<evidence type="ECO:0000313" key="9">
    <source>
        <dbReference type="EMBL" id="KAA1042328.1"/>
    </source>
</evidence>
<evidence type="ECO:0000313" key="10">
    <source>
        <dbReference type="Proteomes" id="UP000295735"/>
    </source>
</evidence>
<sequence>MKQINQQNQLRSSWPYLTVVVLLHMLGLILMWIGSGDNKMLVGMALVAYMLGTRHAFDPDHIAAIDNSVRKLLQENKKTLGIGFYFSLGHSSVVLLMSIALGVSAGWAQRHLPQLQHIGGIIGMSVSGTFLLIIGIINLIILVQLIRLFKDVKDSDPGNDKLEELLKSRGFFSRLIGPFYKVLNKEWHLYPLGFLFGLGFDTASEIALLALSASASTSSFSLAGILALPILFAAGMSLFDTLDGIFMTRAYDWAFIKPIRKLYYNITITMISVIAAIVIGLIEIFQLTAENLHLNGRFWTSVQGISLEYMGYLLVALFLVSWIVSYVVWKVFKIEERYS</sequence>
<gene>
    <name evidence="9" type="ORF">ERX35_000145</name>
</gene>
<dbReference type="Proteomes" id="UP000295735">
    <property type="component" value="Unassembled WGS sequence"/>
</dbReference>
<feature type="transmembrane region" description="Helical" evidence="8">
    <location>
        <begin position="78"/>
        <end position="101"/>
    </location>
</feature>
<evidence type="ECO:0000256" key="2">
    <source>
        <dbReference type="ARBA" id="ARBA00010892"/>
    </source>
</evidence>
<accession>A0ABQ6RAV9</accession>
<keyword evidence="6 8" id="KW-1133">Transmembrane helix</keyword>
<dbReference type="PANTHER" id="PTHR31611">
    <property type="entry name" value="HIGH-AFFINITY NICKEL TRANSPORT PROTEIN NIC1"/>
    <property type="match status" value="1"/>
</dbReference>
<keyword evidence="4" id="KW-0533">Nickel</keyword>
<evidence type="ECO:0000256" key="5">
    <source>
        <dbReference type="ARBA" id="ARBA00022692"/>
    </source>
</evidence>
<comment type="caution">
    <text evidence="9">The sequence shown here is derived from an EMBL/GenBank/DDBJ whole genome shotgun (WGS) entry which is preliminary data.</text>
</comment>
<dbReference type="RefSeq" id="WP_149457880.1">
    <property type="nucleotide sequence ID" value="NZ_SCWC02000001.1"/>
</dbReference>